<dbReference type="STRING" id="1353009.A0A1Y2IRH7"/>
<evidence type="ECO:0000256" key="5">
    <source>
        <dbReference type="SAM" id="MobiDB-lite"/>
    </source>
</evidence>
<evidence type="ECO:0000313" key="7">
    <source>
        <dbReference type="EMBL" id="OSD03726.1"/>
    </source>
</evidence>
<accession>A0A1Y2IRH7</accession>
<feature type="transmembrane region" description="Helical" evidence="6">
    <location>
        <begin position="146"/>
        <end position="166"/>
    </location>
</feature>
<feature type="transmembrane region" description="Helical" evidence="6">
    <location>
        <begin position="117"/>
        <end position="134"/>
    </location>
</feature>
<dbReference type="Proteomes" id="UP000193067">
    <property type="component" value="Unassembled WGS sequence"/>
</dbReference>
<keyword evidence="2 6" id="KW-0812">Transmembrane</keyword>
<feature type="transmembrane region" description="Helical" evidence="6">
    <location>
        <begin position="44"/>
        <end position="63"/>
    </location>
</feature>
<evidence type="ECO:0000256" key="2">
    <source>
        <dbReference type="ARBA" id="ARBA00022692"/>
    </source>
</evidence>
<dbReference type="InterPro" id="IPR044878">
    <property type="entry name" value="UbiA_sf"/>
</dbReference>
<evidence type="ECO:0000256" key="1">
    <source>
        <dbReference type="ARBA" id="ARBA00004141"/>
    </source>
</evidence>
<dbReference type="Gene3D" id="1.10.357.140">
    <property type="entry name" value="UbiA prenyltransferase"/>
    <property type="match status" value="1"/>
</dbReference>
<dbReference type="InterPro" id="IPR050475">
    <property type="entry name" value="Prenyltransferase_related"/>
</dbReference>
<feature type="region of interest" description="Disordered" evidence="5">
    <location>
        <begin position="298"/>
        <end position="320"/>
    </location>
</feature>
<keyword evidence="8" id="KW-1185">Reference proteome</keyword>
<gene>
    <name evidence="7" type="ORF">PYCCODRAFT_1466639</name>
</gene>
<evidence type="ECO:0000256" key="6">
    <source>
        <dbReference type="SAM" id="Phobius"/>
    </source>
</evidence>
<reference evidence="7 8" key="1">
    <citation type="journal article" date="2015" name="Biotechnol. Biofuels">
        <title>Enhanced degradation of softwood versus hardwood by the white-rot fungus Pycnoporus coccineus.</title>
        <authorList>
            <person name="Couturier M."/>
            <person name="Navarro D."/>
            <person name="Chevret D."/>
            <person name="Henrissat B."/>
            <person name="Piumi F."/>
            <person name="Ruiz-Duenas F.J."/>
            <person name="Martinez A.T."/>
            <person name="Grigoriev I.V."/>
            <person name="Riley R."/>
            <person name="Lipzen A."/>
            <person name="Berrin J.G."/>
            <person name="Master E.R."/>
            <person name="Rosso M.N."/>
        </authorList>
    </citation>
    <scope>NUCLEOTIDE SEQUENCE [LARGE SCALE GENOMIC DNA]</scope>
    <source>
        <strain evidence="7 8">BRFM310</strain>
    </source>
</reference>
<comment type="subcellular location">
    <subcellularLocation>
        <location evidence="1">Membrane</location>
        <topology evidence="1">Multi-pass membrane protein</topology>
    </subcellularLocation>
</comment>
<keyword evidence="3 6" id="KW-1133">Transmembrane helix</keyword>
<dbReference type="PANTHER" id="PTHR42723">
    <property type="entry name" value="CHLOROPHYLL SYNTHASE"/>
    <property type="match status" value="1"/>
</dbReference>
<feature type="transmembrane region" description="Helical" evidence="6">
    <location>
        <begin position="91"/>
        <end position="110"/>
    </location>
</feature>
<dbReference type="PANTHER" id="PTHR42723:SF1">
    <property type="entry name" value="CHLOROPHYLL SYNTHASE, CHLOROPLASTIC"/>
    <property type="match status" value="1"/>
</dbReference>
<dbReference type="OrthoDB" id="2753389at2759"/>
<dbReference type="InterPro" id="IPR000537">
    <property type="entry name" value="UbiA_prenyltransferase"/>
</dbReference>
<proteinExistence type="predicted"/>
<feature type="transmembrane region" description="Helical" evidence="6">
    <location>
        <begin position="246"/>
        <end position="263"/>
    </location>
</feature>
<organism evidence="7 8">
    <name type="scientific">Trametes coccinea (strain BRFM310)</name>
    <name type="common">Pycnoporus coccineus</name>
    <dbReference type="NCBI Taxonomy" id="1353009"/>
    <lineage>
        <taxon>Eukaryota</taxon>
        <taxon>Fungi</taxon>
        <taxon>Dikarya</taxon>
        <taxon>Basidiomycota</taxon>
        <taxon>Agaricomycotina</taxon>
        <taxon>Agaricomycetes</taxon>
        <taxon>Polyporales</taxon>
        <taxon>Polyporaceae</taxon>
        <taxon>Trametes</taxon>
    </lineage>
</organism>
<sequence length="320" mass="33613">MDALRLLVKVSRPAGWCFGPILYAIGAIHGNGSRAHTRAAKASTLILQLLSLSFPLALIVFGVNDVYDYTTDLLNPRKTADGLEGTVLAPAHHPLVLTSAALATLLILLLPLSLALPLSNVLTTLALLALSWAYSAPPPRLKERPVLDSLSNGAIIVLAYLCGYTARGGALGRGRGRGRTGVPTKGLVLGLCTAGVHALGAAVDVRADEAAGQRTIATALGARGAAAFGAFCYVIALCAERRLRSVFGVYLLGGLCALLLPLVDPAHAHLAFRAAVYWTVGMSAVWFADKARSVAFPKQRGRDGESADTISRSHGHDERR</sequence>
<evidence type="ECO:0008006" key="9">
    <source>
        <dbReference type="Google" id="ProtNLM"/>
    </source>
</evidence>
<keyword evidence="4 6" id="KW-0472">Membrane</keyword>
<evidence type="ECO:0000256" key="4">
    <source>
        <dbReference type="ARBA" id="ARBA00023136"/>
    </source>
</evidence>
<feature type="transmembrane region" description="Helical" evidence="6">
    <location>
        <begin position="269"/>
        <end position="288"/>
    </location>
</feature>
<dbReference type="EMBL" id="KZ084099">
    <property type="protein sequence ID" value="OSD03726.1"/>
    <property type="molecule type" value="Genomic_DNA"/>
</dbReference>
<dbReference type="GO" id="GO:0016020">
    <property type="term" value="C:membrane"/>
    <property type="evidence" value="ECO:0007669"/>
    <property type="project" value="UniProtKB-SubCell"/>
</dbReference>
<evidence type="ECO:0000256" key="3">
    <source>
        <dbReference type="ARBA" id="ARBA00022989"/>
    </source>
</evidence>
<name>A0A1Y2IRH7_TRAC3</name>
<feature type="transmembrane region" description="Helical" evidence="6">
    <location>
        <begin position="13"/>
        <end position="32"/>
    </location>
</feature>
<evidence type="ECO:0000313" key="8">
    <source>
        <dbReference type="Proteomes" id="UP000193067"/>
    </source>
</evidence>
<protein>
    <recommendedName>
        <fullName evidence="9">UbiA prenyltransferase</fullName>
    </recommendedName>
</protein>
<dbReference type="Pfam" id="PF01040">
    <property type="entry name" value="UbiA"/>
    <property type="match status" value="1"/>
</dbReference>
<feature type="transmembrane region" description="Helical" evidence="6">
    <location>
        <begin position="186"/>
        <end position="203"/>
    </location>
</feature>
<feature type="transmembrane region" description="Helical" evidence="6">
    <location>
        <begin position="215"/>
        <end position="239"/>
    </location>
</feature>
<dbReference type="GO" id="GO:0016765">
    <property type="term" value="F:transferase activity, transferring alkyl or aryl (other than methyl) groups"/>
    <property type="evidence" value="ECO:0007669"/>
    <property type="project" value="InterPro"/>
</dbReference>
<dbReference type="AlphaFoldDB" id="A0A1Y2IRH7"/>